<evidence type="ECO:0000313" key="3">
    <source>
        <dbReference type="Proteomes" id="UP000253922"/>
    </source>
</evidence>
<keyword evidence="3" id="KW-1185">Reference proteome</keyword>
<evidence type="ECO:0000313" key="2">
    <source>
        <dbReference type="EMBL" id="HCE17677.1"/>
    </source>
</evidence>
<reference evidence="2 4" key="3">
    <citation type="journal article" date="2018" name="Nat. Biotechnol.">
        <title>A standardized bacterial taxonomy based on genome phylogeny substantially revises the tree of life.</title>
        <authorList>
            <person name="Parks D.H."/>
            <person name="Chuvochina M."/>
            <person name="Waite D.W."/>
            <person name="Rinke C."/>
            <person name="Skarshewski A."/>
            <person name="Chaumeil P.A."/>
            <person name="Hugenholtz P."/>
        </authorList>
    </citation>
    <scope>NUCLEOTIDE SEQUENCE [LARGE SCALE GENOMIC DNA]</scope>
    <source>
        <strain evidence="2">UBA8781</strain>
    </source>
</reference>
<organism evidence="2 4">
    <name type="scientific">Anaerolinea thermolimosa</name>
    <dbReference type="NCBI Taxonomy" id="229919"/>
    <lineage>
        <taxon>Bacteria</taxon>
        <taxon>Bacillati</taxon>
        <taxon>Chloroflexota</taxon>
        <taxon>Anaerolineae</taxon>
        <taxon>Anaerolineales</taxon>
        <taxon>Anaerolineaceae</taxon>
        <taxon>Anaerolinea</taxon>
    </lineage>
</organism>
<dbReference type="Proteomes" id="UP000253922">
    <property type="component" value="Unassembled WGS sequence"/>
</dbReference>
<evidence type="ECO:0008006" key="5">
    <source>
        <dbReference type="Google" id="ProtNLM"/>
    </source>
</evidence>
<dbReference type="OrthoDB" id="152775at2"/>
<evidence type="ECO:0000313" key="4">
    <source>
        <dbReference type="Proteomes" id="UP000264141"/>
    </source>
</evidence>
<dbReference type="RefSeq" id="WP_062196436.1">
    <property type="nucleotide sequence ID" value="NZ_DF967967.1"/>
</dbReference>
<reference evidence="1" key="1">
    <citation type="journal article" date="2015" name="Genome Announc.">
        <title>Draft Genome Sequences of Anaerolinea thermolimosa IMO-1, Bellilinea caldifistulae GOMI-1, Leptolinea tardivitalis YMTK-2, Levilinea saccharolytica KIBI-1, Longilinea arvoryzae KOME-1, Previously Described as Members of the Class Anaerolineae (Chloroflexi).</title>
        <authorList>
            <person name="Matsuura N."/>
            <person name="Tourlousse M.D."/>
            <person name="Ohashi A."/>
            <person name="Hugenholtz P."/>
            <person name="Sekiguchi Y."/>
        </authorList>
    </citation>
    <scope>NUCLEOTIDE SEQUENCE</scope>
    <source>
        <strain evidence="1">IMO-1</strain>
    </source>
</reference>
<dbReference type="Proteomes" id="UP000264141">
    <property type="component" value="Unassembled WGS sequence"/>
</dbReference>
<dbReference type="EMBL" id="DPBP01000030">
    <property type="protein sequence ID" value="HCE17677.1"/>
    <property type="molecule type" value="Genomic_DNA"/>
</dbReference>
<protein>
    <recommendedName>
        <fullName evidence="5">KOW domain-containing protein</fullName>
    </recommendedName>
</protein>
<reference evidence="3" key="2">
    <citation type="submission" date="2015-07" db="EMBL/GenBank/DDBJ databases">
        <title>Draft Genome Sequences of Anaerolinea thermolimosa IMO-1, Bellilinea caldifistulae GOMI-1, Leptolinea tardivitalis YMTK-2, Levilinea saccharolytica KIBI-1,Longilinea arvoryzae KOME-1, Previously Described as Members of the Anaerolineaceae (Chloroflexi).</title>
        <authorList>
            <person name="Sekiguchi Y."/>
            <person name="Ohashi A."/>
            <person name="Matsuura N."/>
            <person name="Tourlousse M.D."/>
        </authorList>
    </citation>
    <scope>NUCLEOTIDE SEQUENCE [LARGE SCALE GENOMIC DNA]</scope>
    <source>
        <strain evidence="3">IMO-1</strain>
    </source>
</reference>
<dbReference type="AlphaFoldDB" id="A0A3D1JHF7"/>
<evidence type="ECO:0000313" key="1">
    <source>
        <dbReference type="EMBL" id="GAP08669.1"/>
    </source>
</evidence>
<accession>A0A3D1JHF7</accession>
<name>A0A3D1JHF7_9CHLR</name>
<proteinExistence type="predicted"/>
<sequence>MLAQVTHILGLTSIRRVRLLPVGGRVLVSPGQSVHASDAIAEADTAVRHLLLDVRRGLGLSRVDETHRAIVRKEGERVQEGDIIAETGGLFSRIVRAPVAGRIVTIAGGRVLLQVESRPLRVFAGISGVVSEIYPERGAAIESSGGLIQGAWGNGPFVGEGMLVVQLKSPDEEIKISQLEVSLRGSIVVAGYCSDAEVLRFAAQLPLRGLVLASMPSELIPVARGLDLPILLLEGFGRVAMNELAYRLLTTSDQRDASIFTAFNPAAGERPELFIPLPSIGQPAPETAYFAPNQTVRLQGEPYRGRIGTIGQVFPGLTVLPNGLRAPAAEVRLEQDTQVIVPLANLEVIV</sequence>
<dbReference type="EMBL" id="DF967967">
    <property type="protein sequence ID" value="GAP08669.1"/>
    <property type="molecule type" value="Genomic_DNA"/>
</dbReference>
<dbReference type="STRING" id="229919.GCA_001050195_03509"/>
<gene>
    <name evidence="1" type="ORF">ATHL_03575</name>
    <name evidence="2" type="ORF">DEQ80_07445</name>
</gene>